<evidence type="ECO:0000256" key="7">
    <source>
        <dbReference type="ARBA" id="ARBA00022857"/>
    </source>
</evidence>
<comment type="catalytic activity">
    <reaction evidence="10 11">
        <text>(R)-pantoate + NADP(+) = 2-dehydropantoate + NADPH + H(+)</text>
        <dbReference type="Rhea" id="RHEA:16233"/>
        <dbReference type="ChEBI" id="CHEBI:11561"/>
        <dbReference type="ChEBI" id="CHEBI:15378"/>
        <dbReference type="ChEBI" id="CHEBI:15980"/>
        <dbReference type="ChEBI" id="CHEBI:57783"/>
        <dbReference type="ChEBI" id="CHEBI:58349"/>
        <dbReference type="EC" id="1.1.1.169"/>
    </reaction>
</comment>
<evidence type="ECO:0000256" key="8">
    <source>
        <dbReference type="ARBA" id="ARBA00023002"/>
    </source>
</evidence>
<comment type="similarity">
    <text evidence="3 11">Belongs to the ketopantoate reductase family.</text>
</comment>
<comment type="pathway">
    <text evidence="2 11">Cofactor biosynthesis; (R)-pantothenate biosynthesis; (R)-pantoate from 3-methyl-2-oxobutanoate: step 2/2.</text>
</comment>
<evidence type="ECO:0000256" key="9">
    <source>
        <dbReference type="ARBA" id="ARBA00032024"/>
    </source>
</evidence>
<dbReference type="EC" id="1.1.1.169" evidence="4 11"/>
<dbReference type="PANTHER" id="PTHR21708">
    <property type="entry name" value="PROBABLE 2-DEHYDROPANTOATE 2-REDUCTASE"/>
    <property type="match status" value="1"/>
</dbReference>
<evidence type="ECO:0000313" key="14">
    <source>
        <dbReference type="EMBL" id="TDR85145.1"/>
    </source>
</evidence>
<evidence type="ECO:0000256" key="2">
    <source>
        <dbReference type="ARBA" id="ARBA00004994"/>
    </source>
</evidence>
<dbReference type="PANTHER" id="PTHR21708:SF26">
    <property type="entry name" value="2-DEHYDROPANTOATE 2-REDUCTASE"/>
    <property type="match status" value="1"/>
</dbReference>
<dbReference type="AlphaFoldDB" id="A0A4R7BLJ8"/>
<dbReference type="UniPathway" id="UPA00028">
    <property type="reaction ID" value="UER00004"/>
</dbReference>
<dbReference type="Pfam" id="PF08546">
    <property type="entry name" value="ApbA_C"/>
    <property type="match status" value="1"/>
</dbReference>
<evidence type="ECO:0000256" key="4">
    <source>
        <dbReference type="ARBA" id="ARBA00013014"/>
    </source>
</evidence>
<evidence type="ECO:0000256" key="10">
    <source>
        <dbReference type="ARBA" id="ARBA00048793"/>
    </source>
</evidence>
<keyword evidence="15" id="KW-1185">Reference proteome</keyword>
<dbReference type="InterPro" id="IPR051402">
    <property type="entry name" value="KPR-Related"/>
</dbReference>
<dbReference type="InterPro" id="IPR036291">
    <property type="entry name" value="NAD(P)-bd_dom_sf"/>
</dbReference>
<dbReference type="GO" id="GO:0005737">
    <property type="term" value="C:cytoplasm"/>
    <property type="evidence" value="ECO:0007669"/>
    <property type="project" value="TreeGrafter"/>
</dbReference>
<dbReference type="InterPro" id="IPR008927">
    <property type="entry name" value="6-PGluconate_DH-like_C_sf"/>
</dbReference>
<dbReference type="RefSeq" id="WP_133774723.1">
    <property type="nucleotide sequence ID" value="NZ_SNZR01000018.1"/>
</dbReference>
<feature type="domain" description="Ketopantoate reductase N-terminal" evidence="12">
    <location>
        <begin position="3"/>
        <end position="150"/>
    </location>
</feature>
<dbReference type="Pfam" id="PF02558">
    <property type="entry name" value="ApbA"/>
    <property type="match status" value="1"/>
</dbReference>
<keyword evidence="6 11" id="KW-0566">Pantothenate biosynthesis</keyword>
<evidence type="ECO:0000259" key="12">
    <source>
        <dbReference type="Pfam" id="PF02558"/>
    </source>
</evidence>
<name>A0A4R7BLJ8_9HYPH</name>
<keyword evidence="8 11" id="KW-0560">Oxidoreductase</keyword>
<dbReference type="EMBL" id="SNZR01000018">
    <property type="protein sequence ID" value="TDR85145.1"/>
    <property type="molecule type" value="Genomic_DNA"/>
</dbReference>
<gene>
    <name evidence="14" type="ORF">EV668_4689</name>
</gene>
<dbReference type="FunFam" id="3.40.50.720:FF:000307">
    <property type="entry name" value="2-dehydropantoate 2-reductase"/>
    <property type="match status" value="1"/>
</dbReference>
<evidence type="ECO:0000256" key="5">
    <source>
        <dbReference type="ARBA" id="ARBA00019465"/>
    </source>
</evidence>
<protein>
    <recommendedName>
        <fullName evidence="5 11">2-dehydropantoate 2-reductase</fullName>
        <ecNumber evidence="4 11">1.1.1.169</ecNumber>
    </recommendedName>
    <alternativeName>
        <fullName evidence="9 11">Ketopantoate reductase</fullName>
    </alternativeName>
</protein>
<keyword evidence="7 11" id="KW-0521">NADP</keyword>
<dbReference type="Gene3D" id="1.10.1040.10">
    <property type="entry name" value="N-(1-d-carboxylethyl)-l-norvaline Dehydrogenase, domain 2"/>
    <property type="match status" value="1"/>
</dbReference>
<reference evidence="14 15" key="1">
    <citation type="submission" date="2019-03" db="EMBL/GenBank/DDBJ databases">
        <title>Genomic Encyclopedia of Type Strains, Phase IV (KMG-IV): sequencing the most valuable type-strain genomes for metagenomic binning, comparative biology and taxonomic classification.</title>
        <authorList>
            <person name="Goeker M."/>
        </authorList>
    </citation>
    <scope>NUCLEOTIDE SEQUENCE [LARGE SCALE GENOMIC DNA]</scope>
    <source>
        <strain evidence="14 15">DSM 25903</strain>
    </source>
</reference>
<dbReference type="NCBIfam" id="TIGR00745">
    <property type="entry name" value="apbA_panE"/>
    <property type="match status" value="1"/>
</dbReference>
<comment type="caution">
    <text evidence="14">The sequence shown here is derived from an EMBL/GenBank/DDBJ whole genome shotgun (WGS) entry which is preliminary data.</text>
</comment>
<proteinExistence type="inferred from homology"/>
<evidence type="ECO:0000256" key="11">
    <source>
        <dbReference type="RuleBase" id="RU362068"/>
    </source>
</evidence>
<evidence type="ECO:0000256" key="1">
    <source>
        <dbReference type="ARBA" id="ARBA00002919"/>
    </source>
</evidence>
<dbReference type="InterPro" id="IPR013328">
    <property type="entry name" value="6PGD_dom2"/>
</dbReference>
<evidence type="ECO:0000256" key="3">
    <source>
        <dbReference type="ARBA" id="ARBA00007870"/>
    </source>
</evidence>
<dbReference type="FunFam" id="1.10.1040.10:FF:000017">
    <property type="entry name" value="2-dehydropantoate 2-reductase"/>
    <property type="match status" value="1"/>
</dbReference>
<dbReference type="SUPFAM" id="SSF51735">
    <property type="entry name" value="NAD(P)-binding Rossmann-fold domains"/>
    <property type="match status" value="1"/>
</dbReference>
<dbReference type="Gene3D" id="3.40.50.720">
    <property type="entry name" value="NAD(P)-binding Rossmann-like Domain"/>
    <property type="match status" value="1"/>
</dbReference>
<dbReference type="InterPro" id="IPR013752">
    <property type="entry name" value="KPA_reductase"/>
</dbReference>
<dbReference type="Proteomes" id="UP000295122">
    <property type="component" value="Unassembled WGS sequence"/>
</dbReference>
<dbReference type="SUPFAM" id="SSF48179">
    <property type="entry name" value="6-phosphogluconate dehydrogenase C-terminal domain-like"/>
    <property type="match status" value="1"/>
</dbReference>
<evidence type="ECO:0000259" key="13">
    <source>
        <dbReference type="Pfam" id="PF08546"/>
    </source>
</evidence>
<dbReference type="GO" id="GO:0008677">
    <property type="term" value="F:2-dehydropantoate 2-reductase activity"/>
    <property type="evidence" value="ECO:0007669"/>
    <property type="project" value="UniProtKB-EC"/>
</dbReference>
<dbReference type="GO" id="GO:0015940">
    <property type="term" value="P:pantothenate biosynthetic process"/>
    <property type="evidence" value="ECO:0007669"/>
    <property type="project" value="UniProtKB-UniPathway"/>
</dbReference>
<dbReference type="InterPro" id="IPR013332">
    <property type="entry name" value="KPR_N"/>
</dbReference>
<evidence type="ECO:0000256" key="6">
    <source>
        <dbReference type="ARBA" id="ARBA00022655"/>
    </source>
</evidence>
<feature type="domain" description="Ketopantoate reductase C-terminal" evidence="13">
    <location>
        <begin position="177"/>
        <end position="298"/>
    </location>
</feature>
<accession>A0A4R7BLJ8</accession>
<dbReference type="InterPro" id="IPR003710">
    <property type="entry name" value="ApbA"/>
</dbReference>
<evidence type="ECO:0000313" key="15">
    <source>
        <dbReference type="Proteomes" id="UP000295122"/>
    </source>
</evidence>
<comment type="function">
    <text evidence="1 11">Catalyzes the NADPH-dependent reduction of ketopantoate into pantoic acid.</text>
</comment>
<organism evidence="14 15">
    <name type="scientific">Enterovirga rhinocerotis</name>
    <dbReference type="NCBI Taxonomy" id="1339210"/>
    <lineage>
        <taxon>Bacteria</taxon>
        <taxon>Pseudomonadati</taxon>
        <taxon>Pseudomonadota</taxon>
        <taxon>Alphaproteobacteria</taxon>
        <taxon>Hyphomicrobiales</taxon>
        <taxon>Methylobacteriaceae</taxon>
        <taxon>Enterovirga</taxon>
    </lineage>
</organism>
<sequence length="307" mass="32206">MRILVVGAGSTGGYFGGRLAEAGRDVTFLVRPGRAAQLAKTGLVIRSPHGDATLAPKLVEADGIDAPYDLVLLTVKAFGLEGALRDIAPAIGPDTMIMPVLNGMRHVDAIGALYGGALIGGVCKVAATLDPEGRIVQLATFQELAYGELDGSASDRTKRLDETMQGAGFSARLSPAIAREMWEKWTLLATLGGICCLMRGTVGDIEAASGGRDFVLRFLGEVVTIVETDGVAPSAAYLDTITKQLTQKGSPMASSMYRDLTSGLPVEADQILGDLEARAKRHGIDSPLVSAAYTNLRVYSDRLAKGA</sequence>
<dbReference type="OrthoDB" id="9796561at2"/>